<dbReference type="EMBL" id="WIND01000073">
    <property type="protein sequence ID" value="MSU92247.1"/>
    <property type="molecule type" value="Genomic_DNA"/>
</dbReference>
<dbReference type="AlphaFoldDB" id="A0A6L5Z721"/>
<keyword evidence="2" id="KW-1185">Reference proteome</keyword>
<gene>
    <name evidence="1" type="ORF">GE300_22210</name>
</gene>
<dbReference type="RefSeq" id="WP_154449742.1">
    <property type="nucleotide sequence ID" value="NZ_WIND01000073.1"/>
</dbReference>
<evidence type="ECO:0000313" key="2">
    <source>
        <dbReference type="Proteomes" id="UP000474957"/>
    </source>
</evidence>
<name>A0A6L5Z721_9RHOB</name>
<organism evidence="1 2">
    <name type="scientific">Halovulum marinum</name>
    <dbReference type="NCBI Taxonomy" id="2662447"/>
    <lineage>
        <taxon>Bacteria</taxon>
        <taxon>Pseudomonadati</taxon>
        <taxon>Pseudomonadota</taxon>
        <taxon>Alphaproteobacteria</taxon>
        <taxon>Rhodobacterales</taxon>
        <taxon>Paracoccaceae</taxon>
        <taxon>Halovulum</taxon>
    </lineage>
</organism>
<sequence length="127" mass="13791">MSYDLNFWRYADEGAARTLDDHLATYHALSKGEVPAGLGPIDRGAVLAALRAALEPAWTWEGGAWTRPGAVIEFGGTAASVRIDLRGKWPHSDANRIIDIMADDFGCPLFDPQIRPRGERFGPRGGA</sequence>
<protein>
    <submittedName>
        <fullName evidence="1">Uncharacterized protein</fullName>
    </submittedName>
</protein>
<comment type="caution">
    <text evidence="1">The sequence shown here is derived from an EMBL/GenBank/DDBJ whole genome shotgun (WGS) entry which is preliminary data.</text>
</comment>
<proteinExistence type="predicted"/>
<accession>A0A6L5Z721</accession>
<dbReference type="Proteomes" id="UP000474957">
    <property type="component" value="Unassembled WGS sequence"/>
</dbReference>
<reference evidence="1 2" key="1">
    <citation type="submission" date="2019-10" db="EMBL/GenBank/DDBJ databases">
        <title>Cognatihalovulum marinum gen. nov. sp. nov., a new member of the family Rhodobacteraceae isolated from deep seawater of the Northwest Indian Ocean.</title>
        <authorList>
            <person name="Ruan C."/>
            <person name="Wang J."/>
            <person name="Zheng X."/>
            <person name="Song L."/>
            <person name="Zhu Y."/>
            <person name="Huang Y."/>
            <person name="Lu Z."/>
            <person name="Du W."/>
            <person name="Huang L."/>
            <person name="Dai X."/>
        </authorList>
    </citation>
    <scope>NUCLEOTIDE SEQUENCE [LARGE SCALE GENOMIC DNA]</scope>
    <source>
        <strain evidence="1 2">2CG4</strain>
    </source>
</reference>
<evidence type="ECO:0000313" key="1">
    <source>
        <dbReference type="EMBL" id="MSU92247.1"/>
    </source>
</evidence>